<dbReference type="SUPFAM" id="SSF51556">
    <property type="entry name" value="Metallo-dependent hydrolases"/>
    <property type="match status" value="1"/>
</dbReference>
<accession>A0ABW3C027</accession>
<protein>
    <submittedName>
        <fullName evidence="3">Amidohydrolase family protein</fullName>
    </submittedName>
</protein>
<dbReference type="RefSeq" id="WP_381485999.1">
    <property type="nucleotide sequence ID" value="NZ_JBHTIK010000002.1"/>
</dbReference>
<evidence type="ECO:0000259" key="2">
    <source>
        <dbReference type="Pfam" id="PF04909"/>
    </source>
</evidence>
<keyword evidence="1" id="KW-0456">Lyase</keyword>
<dbReference type="PANTHER" id="PTHR21240">
    <property type="entry name" value="2-AMINO-3-CARBOXYLMUCONATE-6-SEMIALDEHYDE DECARBOXYLASE"/>
    <property type="match status" value="1"/>
</dbReference>
<dbReference type="EMBL" id="JBHTIK010000002">
    <property type="protein sequence ID" value="MFD0847275.1"/>
    <property type="molecule type" value="Genomic_DNA"/>
</dbReference>
<dbReference type="Gene3D" id="3.20.20.140">
    <property type="entry name" value="Metal-dependent hydrolases"/>
    <property type="match status" value="1"/>
</dbReference>
<keyword evidence="4" id="KW-1185">Reference proteome</keyword>
<dbReference type="Proteomes" id="UP001597124">
    <property type="component" value="Unassembled WGS sequence"/>
</dbReference>
<evidence type="ECO:0000313" key="4">
    <source>
        <dbReference type="Proteomes" id="UP001597124"/>
    </source>
</evidence>
<dbReference type="PANTHER" id="PTHR21240:SF28">
    <property type="entry name" value="ISO-OROTATE DECARBOXYLASE (EUROFUNG)"/>
    <property type="match status" value="1"/>
</dbReference>
<comment type="caution">
    <text evidence="3">The sequence shown here is derived from an EMBL/GenBank/DDBJ whole genome shotgun (WGS) entry which is preliminary data.</text>
</comment>
<dbReference type="Pfam" id="PF04909">
    <property type="entry name" value="Amidohydro_2"/>
    <property type="match status" value="1"/>
</dbReference>
<evidence type="ECO:0000256" key="1">
    <source>
        <dbReference type="ARBA" id="ARBA00023239"/>
    </source>
</evidence>
<dbReference type="InterPro" id="IPR032465">
    <property type="entry name" value="ACMSD"/>
</dbReference>
<dbReference type="InterPro" id="IPR032466">
    <property type="entry name" value="Metal_Hydrolase"/>
</dbReference>
<organism evidence="3 4">
    <name type="scientific">Sphingosinicella xenopeptidilytica</name>
    <dbReference type="NCBI Taxonomy" id="364098"/>
    <lineage>
        <taxon>Bacteria</taxon>
        <taxon>Pseudomonadati</taxon>
        <taxon>Pseudomonadota</taxon>
        <taxon>Alphaproteobacteria</taxon>
        <taxon>Sphingomonadales</taxon>
        <taxon>Sphingosinicellaceae</taxon>
        <taxon>Sphingosinicella</taxon>
    </lineage>
</organism>
<reference evidence="4" key="1">
    <citation type="journal article" date="2019" name="Int. J. Syst. Evol. Microbiol.">
        <title>The Global Catalogue of Microorganisms (GCM) 10K type strain sequencing project: providing services to taxonomists for standard genome sequencing and annotation.</title>
        <authorList>
            <consortium name="The Broad Institute Genomics Platform"/>
            <consortium name="The Broad Institute Genome Sequencing Center for Infectious Disease"/>
            <person name="Wu L."/>
            <person name="Ma J."/>
        </authorList>
    </citation>
    <scope>NUCLEOTIDE SEQUENCE [LARGE SCALE GENOMIC DNA]</scope>
    <source>
        <strain evidence="4">CCUG 52537</strain>
    </source>
</reference>
<name>A0ABW3C027_SPHXN</name>
<evidence type="ECO:0000313" key="3">
    <source>
        <dbReference type="EMBL" id="MFD0847275.1"/>
    </source>
</evidence>
<sequence>MLDPIALPRPLRSLAGRITDTDSHEMIPAQLWESTFGPEVKELADALMNTDITDAHDKNSSNIPDYPGDIVQIDESVGDLKGCRAPGATDIARRLDVMDAMGIKRQLMYPTSVGIWATLLLMSEADPLFLHTIGGDRARKAKSWIKLYNRWMMAEVKRSDRIRPVPPLVGESVAELQQAAGEMINAGIKAIWFPSSLAPAGRSPAHPDLDPLWARLAEANCVVALHVGTEGKYFEPLSTWRDAPAFEGYRSLGEFSTDPWYLSNVHLPAQNFVTTMILGGVFVRHPALRVAVSEVGAHWVGPMMEAMDIWHRNLTAFSPHSQRLMQLPSTFVKKNIRVSPFSFEDVATYLDRYDVSDVLCFSSDYPHVEGGKSAMDAFYRNIERHGSAMVEKFFVTNGEYILPE</sequence>
<proteinExistence type="predicted"/>
<feature type="domain" description="Amidohydrolase-related" evidence="2">
    <location>
        <begin position="146"/>
        <end position="397"/>
    </location>
</feature>
<gene>
    <name evidence="3" type="ORF">ACFQ00_02985</name>
</gene>
<dbReference type="InterPro" id="IPR006680">
    <property type="entry name" value="Amidohydro-rel"/>
</dbReference>